<dbReference type="CDD" id="cd01949">
    <property type="entry name" value="GGDEF"/>
    <property type="match status" value="1"/>
</dbReference>
<dbReference type="AlphaFoldDB" id="A0A0A6UT01"/>
<dbReference type="SUPFAM" id="SSF141868">
    <property type="entry name" value="EAL domain-like"/>
    <property type="match status" value="1"/>
</dbReference>
<dbReference type="eggNOG" id="COG5001">
    <property type="taxonomic scope" value="Bacteria"/>
</dbReference>
<keyword evidence="4" id="KW-1185">Reference proteome</keyword>
<dbReference type="Gene3D" id="3.20.20.450">
    <property type="entry name" value="EAL domain"/>
    <property type="match status" value="1"/>
</dbReference>
<dbReference type="InterPro" id="IPR035919">
    <property type="entry name" value="EAL_sf"/>
</dbReference>
<dbReference type="InterPro" id="IPR029787">
    <property type="entry name" value="Nucleotide_cyclase"/>
</dbReference>
<dbReference type="Gene3D" id="3.30.70.270">
    <property type="match status" value="1"/>
</dbReference>
<dbReference type="EMBL" id="JRTT01000006">
    <property type="protein sequence ID" value="KHD78123.1"/>
    <property type="molecule type" value="Genomic_DNA"/>
</dbReference>
<dbReference type="SMART" id="SM00267">
    <property type="entry name" value="GGDEF"/>
    <property type="match status" value="1"/>
</dbReference>
<name>A0A0A6UT01_ACTUT</name>
<dbReference type="Proteomes" id="UP000054537">
    <property type="component" value="Unassembled WGS sequence"/>
</dbReference>
<dbReference type="OrthoDB" id="23692at2"/>
<dbReference type="InterPro" id="IPR000160">
    <property type="entry name" value="GGDEF_dom"/>
</dbReference>
<dbReference type="InterPro" id="IPR001633">
    <property type="entry name" value="EAL_dom"/>
</dbReference>
<proteinExistence type="predicted"/>
<reference evidence="3 4" key="1">
    <citation type="submission" date="2014-10" db="EMBL/GenBank/DDBJ databases">
        <title>Draft genome sequence of Actinoplanes utahensis NRRL 12052.</title>
        <authorList>
            <person name="Velasco-Bucheli B."/>
            <person name="del Cerro C."/>
            <person name="Hormigo D."/>
            <person name="Garcia J.L."/>
            <person name="Acebal C."/>
            <person name="Arroyo M."/>
            <person name="de la Mata I."/>
        </authorList>
    </citation>
    <scope>NUCLEOTIDE SEQUENCE [LARGE SCALE GENOMIC DNA]</scope>
    <source>
        <strain evidence="3 4">NRRL 12052</strain>
    </source>
</reference>
<dbReference type="InterPro" id="IPR043128">
    <property type="entry name" value="Rev_trsase/Diguanyl_cyclase"/>
</dbReference>
<gene>
    <name evidence="3" type="ORF">MB27_06530</name>
</gene>
<comment type="caution">
    <text evidence="3">The sequence shown here is derived from an EMBL/GenBank/DDBJ whole genome shotgun (WGS) entry which is preliminary data.</text>
</comment>
<feature type="domain" description="EAL" evidence="1">
    <location>
        <begin position="157"/>
        <end position="406"/>
    </location>
</feature>
<dbReference type="Pfam" id="PF00990">
    <property type="entry name" value="GGDEF"/>
    <property type="match status" value="2"/>
</dbReference>
<protein>
    <recommendedName>
        <fullName evidence="5">Diguanylate cyclase</fullName>
    </recommendedName>
</protein>
<evidence type="ECO:0000259" key="2">
    <source>
        <dbReference type="PROSITE" id="PS50887"/>
    </source>
</evidence>
<evidence type="ECO:0000313" key="4">
    <source>
        <dbReference type="Proteomes" id="UP000054537"/>
    </source>
</evidence>
<dbReference type="PANTHER" id="PTHR33121">
    <property type="entry name" value="CYCLIC DI-GMP PHOSPHODIESTERASE PDEF"/>
    <property type="match status" value="1"/>
</dbReference>
<evidence type="ECO:0008006" key="5">
    <source>
        <dbReference type="Google" id="ProtNLM"/>
    </source>
</evidence>
<dbReference type="Pfam" id="PF00563">
    <property type="entry name" value="EAL"/>
    <property type="match status" value="1"/>
</dbReference>
<dbReference type="PROSITE" id="PS50887">
    <property type="entry name" value="GGDEF"/>
    <property type="match status" value="1"/>
</dbReference>
<feature type="domain" description="GGDEF" evidence="2">
    <location>
        <begin position="1"/>
        <end position="149"/>
    </location>
</feature>
<organism evidence="3 4">
    <name type="scientific">Actinoplanes utahensis</name>
    <dbReference type="NCBI Taxonomy" id="1869"/>
    <lineage>
        <taxon>Bacteria</taxon>
        <taxon>Bacillati</taxon>
        <taxon>Actinomycetota</taxon>
        <taxon>Actinomycetes</taxon>
        <taxon>Micromonosporales</taxon>
        <taxon>Micromonosporaceae</taxon>
        <taxon>Actinoplanes</taxon>
    </lineage>
</organism>
<sequence>MVLLRVDDFTDLNDALGHAHGDDMLAAIGARLRELVREWTVPVPPRRAELGEGGGRHLLAHLGGEQFVLVVTGTDADEMRKIAERARQVLRTVVLPSVDGYELRIRTSAGIVEGSAGSRTGPDAWLCDAHRALAWAHRDQRGAVVFDERRAGQDIVRHRLAAAMPAALERGEFEPYFQPIVRMSEGAVIGVEALARWWRPGIGLVNPQEFITPAEKTGLIVPLDRTMLEQACRQGAAWRRQGHDLLISANVSGFHLGDPGLTAVVTALLDDTGLPAESLQLEITESADVDQHLAVLAELDEMDIRLALDDFGTGYAGLASLSALPVTTVKLAAKLVRALDDPDDAAAAAVVKHMIKLCHELNITVVAEGVETERQDEQLNRMGCDYGQGFLYGRPDPADVVTRRRL</sequence>
<dbReference type="SMART" id="SM00052">
    <property type="entry name" value="EAL"/>
    <property type="match status" value="1"/>
</dbReference>
<dbReference type="STRING" id="1869.MB27_06530"/>
<dbReference type="RefSeq" id="WP_043523208.1">
    <property type="nucleotide sequence ID" value="NZ_BAABKU010000004.1"/>
</dbReference>
<dbReference type="SUPFAM" id="SSF55073">
    <property type="entry name" value="Nucleotide cyclase"/>
    <property type="match status" value="1"/>
</dbReference>
<dbReference type="PANTHER" id="PTHR33121:SF70">
    <property type="entry name" value="SIGNALING PROTEIN YKOW"/>
    <property type="match status" value="1"/>
</dbReference>
<accession>A0A0A6UT01</accession>
<dbReference type="CDD" id="cd01948">
    <property type="entry name" value="EAL"/>
    <property type="match status" value="1"/>
</dbReference>
<dbReference type="PROSITE" id="PS50883">
    <property type="entry name" value="EAL"/>
    <property type="match status" value="1"/>
</dbReference>
<dbReference type="GO" id="GO:0071111">
    <property type="term" value="F:cyclic-guanylate-specific phosphodiesterase activity"/>
    <property type="evidence" value="ECO:0007669"/>
    <property type="project" value="InterPro"/>
</dbReference>
<evidence type="ECO:0000313" key="3">
    <source>
        <dbReference type="EMBL" id="KHD78123.1"/>
    </source>
</evidence>
<evidence type="ECO:0000259" key="1">
    <source>
        <dbReference type="PROSITE" id="PS50883"/>
    </source>
</evidence>
<dbReference type="InterPro" id="IPR050706">
    <property type="entry name" value="Cyclic-di-GMP_PDE-like"/>
</dbReference>